<protein>
    <submittedName>
        <fullName evidence="5">Uncharacterized protein</fullName>
    </submittedName>
</protein>
<dbReference type="InterPro" id="IPR019734">
    <property type="entry name" value="TPR_rpt"/>
</dbReference>
<dbReference type="Gene3D" id="1.25.40.10">
    <property type="entry name" value="Tetratricopeptide repeat domain"/>
    <property type="match status" value="1"/>
</dbReference>
<feature type="coiled-coil region" evidence="2">
    <location>
        <begin position="222"/>
        <end position="253"/>
    </location>
</feature>
<evidence type="ECO:0000256" key="1">
    <source>
        <dbReference type="PROSITE-ProRule" id="PRU00339"/>
    </source>
</evidence>
<dbReference type="Pfam" id="PF13646">
    <property type="entry name" value="HEAT_2"/>
    <property type="match status" value="3"/>
</dbReference>
<dbReference type="RefSeq" id="WP_070067996.1">
    <property type="nucleotide sequence ID" value="NZ_MJUW02000114.1"/>
</dbReference>
<keyword evidence="4" id="KW-0732">Signal</keyword>
<name>A0A1V6LXL0_9BACT</name>
<feature type="chain" id="PRO_5012618854" evidence="4">
    <location>
        <begin position="16"/>
        <end position="700"/>
    </location>
</feature>
<dbReference type="InterPro" id="IPR011990">
    <property type="entry name" value="TPR-like_helical_dom_sf"/>
</dbReference>
<dbReference type="InterPro" id="IPR016024">
    <property type="entry name" value="ARM-type_fold"/>
</dbReference>
<dbReference type="AlphaFoldDB" id="A0A1V6LXL0"/>
<keyword evidence="2" id="KW-0175">Coiled coil</keyword>
<dbReference type="SMART" id="SM00567">
    <property type="entry name" value="EZ_HEAT"/>
    <property type="match status" value="11"/>
</dbReference>
<dbReference type="Proteomes" id="UP000242219">
    <property type="component" value="Unassembled WGS sequence"/>
</dbReference>
<proteinExistence type="predicted"/>
<feature type="signal peptide" evidence="4">
    <location>
        <begin position="1"/>
        <end position="15"/>
    </location>
</feature>
<accession>A0A1V6LXL0</accession>
<evidence type="ECO:0000256" key="3">
    <source>
        <dbReference type="SAM" id="MobiDB-lite"/>
    </source>
</evidence>
<organism evidence="5 6">
    <name type="scientific">Candidatus Brocadia sapporoensis</name>
    <dbReference type="NCBI Taxonomy" id="392547"/>
    <lineage>
        <taxon>Bacteria</taxon>
        <taxon>Pseudomonadati</taxon>
        <taxon>Planctomycetota</taxon>
        <taxon>Candidatus Brocadiia</taxon>
        <taxon>Candidatus Brocadiales</taxon>
        <taxon>Candidatus Brocadiaceae</taxon>
        <taxon>Candidatus Brocadia</taxon>
    </lineage>
</organism>
<dbReference type="PANTHER" id="PTHR12697:SF5">
    <property type="entry name" value="DEOXYHYPUSINE HYDROXYLASE"/>
    <property type="match status" value="1"/>
</dbReference>
<dbReference type="Pfam" id="PF03130">
    <property type="entry name" value="HEAT_PBS"/>
    <property type="match status" value="2"/>
</dbReference>
<feature type="region of interest" description="Disordered" evidence="3">
    <location>
        <begin position="672"/>
        <end position="700"/>
    </location>
</feature>
<comment type="caution">
    <text evidence="5">The sequence shown here is derived from an EMBL/GenBank/DDBJ whole genome shotgun (WGS) entry which is preliminary data.</text>
</comment>
<evidence type="ECO:0000256" key="4">
    <source>
        <dbReference type="SAM" id="SignalP"/>
    </source>
</evidence>
<evidence type="ECO:0000313" key="5">
    <source>
        <dbReference type="EMBL" id="OQD44872.1"/>
    </source>
</evidence>
<evidence type="ECO:0000313" key="6">
    <source>
        <dbReference type="Proteomes" id="UP000242219"/>
    </source>
</evidence>
<dbReference type="PANTHER" id="PTHR12697">
    <property type="entry name" value="PBS LYASE HEAT-LIKE PROTEIN"/>
    <property type="match status" value="1"/>
</dbReference>
<dbReference type="InterPro" id="IPR011989">
    <property type="entry name" value="ARM-like"/>
</dbReference>
<dbReference type="SUPFAM" id="SSF48371">
    <property type="entry name" value="ARM repeat"/>
    <property type="match status" value="1"/>
</dbReference>
<dbReference type="SUPFAM" id="SSF48452">
    <property type="entry name" value="TPR-like"/>
    <property type="match status" value="1"/>
</dbReference>
<gene>
    <name evidence="5" type="ORF">BIY37_11645</name>
</gene>
<dbReference type="PROSITE" id="PS50005">
    <property type="entry name" value="TPR"/>
    <property type="match status" value="1"/>
</dbReference>
<dbReference type="Gene3D" id="1.25.10.10">
    <property type="entry name" value="Leucine-rich Repeat Variant"/>
    <property type="match status" value="3"/>
</dbReference>
<keyword evidence="6" id="KW-1185">Reference proteome</keyword>
<dbReference type="InterPro" id="IPR004155">
    <property type="entry name" value="PBS_lyase_HEAT"/>
</dbReference>
<reference evidence="5 6" key="1">
    <citation type="journal article" date="2016" name="Genome Announc.">
        <title>Draft Genome Sequence of the Anaerobic Ammonium-Oxidizing Bacterium 'Candidatus Brocadia sp. 40'.</title>
        <authorList>
            <person name="Ali M."/>
            <person name="Haroon M.F."/>
            <person name="Narita Y."/>
            <person name="Zhang L."/>
            <person name="Rangel Shaw D."/>
            <person name="Okabe S."/>
            <person name="Saikaly P.E."/>
        </authorList>
    </citation>
    <scope>NUCLEOTIDE SEQUENCE [LARGE SCALE GENOMIC DNA]</scope>
    <source>
        <strain evidence="5 6">40</strain>
    </source>
</reference>
<dbReference type="EMBL" id="MJUW02000114">
    <property type="protein sequence ID" value="OQD44872.1"/>
    <property type="molecule type" value="Genomic_DNA"/>
</dbReference>
<sequence length="700" mass="78686">MYRLFVILVSLSCLAGCSAISEKIAIEKVQLKTAVELRRKLDEWTEQLHSQDPAIRSSAAVSLLGLNLLNAQEPLIRILKDTKEREDVKISVIKAFGFTKDDRATDILISLLGSDSAAIQNAVVETLGELKTTHSVLMMSEAMLDPQRPLNVKMLLAKALGNTNDRDAIEPLIKMLAVDDPGLQEVAKKSLEKITKLSSRNDAGWWNEWWALNKTKTREQWLEDLVIKQEEHEKQLESKIEQMKLEVAQKSIRLLETRPDKMDPKPLIEAMRSDYPEVKIFAAKELVKLKDPSVVDVLIQTISDPSEKVRIEAIQTLGEIGDERAVKPLIGIMNDENLEIREKAVKSLGKLGKREAVDALISALGNNSDLSVIRAIIEALGQIGDPRAVGPLLGFLTHKEPRIRECTAAALGKLRDSQAVDALIAALNDEQERVRWYAADSLGKIGNPVCVDSLKKLLSDASARVRESAVTALGQIGNEQAIESLMKALQDTDKRVAEQAAESLINIKKMSFDSMDSVATTFYDNKDYKRAEYLLERQIADYSKQPELQEKIAQTKFKLAKTLFALRDWQKALGFYEDIVKQFPNDDTIKPELIQCLKETKQYDRALEWCSTWVKESSENAQWCWQSRLDIARTIFAQERYEKVKSLIDSLKAEDPNLGGEQFGPSFQELSKQCSENLAHPDKASQKMGSVEMSNLREKE</sequence>
<evidence type="ECO:0000256" key="2">
    <source>
        <dbReference type="SAM" id="Coils"/>
    </source>
</evidence>
<dbReference type="GO" id="GO:0016491">
    <property type="term" value="F:oxidoreductase activity"/>
    <property type="evidence" value="ECO:0007669"/>
    <property type="project" value="TreeGrafter"/>
</dbReference>
<keyword evidence="1" id="KW-0802">TPR repeat</keyword>
<feature type="repeat" description="TPR" evidence="1">
    <location>
        <begin position="553"/>
        <end position="586"/>
    </location>
</feature>